<dbReference type="NCBIfam" id="TIGR04183">
    <property type="entry name" value="Por_Secre_tail"/>
    <property type="match status" value="1"/>
</dbReference>
<keyword evidence="2" id="KW-1185">Reference proteome</keyword>
<organism evidence="1 2">
    <name type="scientific">Hymenobacter cellulosivorans</name>
    <dbReference type="NCBI Taxonomy" id="2932249"/>
    <lineage>
        <taxon>Bacteria</taxon>
        <taxon>Pseudomonadati</taxon>
        <taxon>Bacteroidota</taxon>
        <taxon>Cytophagia</taxon>
        <taxon>Cytophagales</taxon>
        <taxon>Hymenobacteraceae</taxon>
        <taxon>Hymenobacter</taxon>
    </lineage>
</organism>
<gene>
    <name evidence="1" type="ORF">MUN80_04260</name>
</gene>
<dbReference type="RefSeq" id="WP_244724829.1">
    <property type="nucleotide sequence ID" value="NZ_CP095049.1"/>
</dbReference>
<dbReference type="EMBL" id="CP095049">
    <property type="protein sequence ID" value="UOQ55654.1"/>
    <property type="molecule type" value="Genomic_DNA"/>
</dbReference>
<accession>A0ABY4FG91</accession>
<name>A0ABY4FG91_9BACT</name>
<dbReference type="InterPro" id="IPR026444">
    <property type="entry name" value="Secre_tail"/>
</dbReference>
<protein>
    <submittedName>
        <fullName evidence="1">T9SS type A sorting domain-containing protein</fullName>
    </submittedName>
</protein>
<dbReference type="Proteomes" id="UP000831785">
    <property type="component" value="Chromosome"/>
</dbReference>
<evidence type="ECO:0000313" key="1">
    <source>
        <dbReference type="EMBL" id="UOQ55654.1"/>
    </source>
</evidence>
<reference evidence="1 2" key="1">
    <citation type="submission" date="2022-04" db="EMBL/GenBank/DDBJ databases">
        <title>Hymenobacter sp. isolated from the air.</title>
        <authorList>
            <person name="Won M."/>
            <person name="Lee C.-M."/>
            <person name="Woen H.-Y."/>
            <person name="Kwon S.-W."/>
        </authorList>
    </citation>
    <scope>NUCLEOTIDE SEQUENCE [LARGE SCALE GENOMIC DNA]</scope>
    <source>
        <strain evidence="2">5116 S-27</strain>
    </source>
</reference>
<proteinExistence type="predicted"/>
<evidence type="ECO:0000313" key="2">
    <source>
        <dbReference type="Proteomes" id="UP000831785"/>
    </source>
</evidence>
<sequence length="544" mass="55618">MQEQNSAVDANGNVFIVGHFRGTVTIGGFVLANAGDNIDGFVAKWSPTDQRFLWVQQLGSTGDEDVAAVAVSGNSVYITGSFSSLSLQVGATTLTNVQNVGYSSSDVFVAKLIDAGTSSSFVWAQRAGGIGDETVRVLTVQGTSVYLGGAFKGGPTVFGDTPPLYWDFGFDMFVAKLTDNGSSSSFRWARRAGGIKDEYVLGLAVQGTDVYFSGNYASPTAGFGSITLSNSSPTAVFSTDGFVAKLRDAGSTASFGWALKVGGAEHDYCRALAIQGSDVYVSGGFNSPTISLGNTVLTNVNRAGTSADGFILKLADTGAAATVSWAQSVGGVGTEEVIGLALNGKDLYVAGTFATSPAAPTASFGPYTLTGAGDVDIFAAKLTDDGPASSVAWVQQAGGASYDGVTSLSLASTGIHLIGRVRAPNVRFGTLVINGSSTSNTSYVATLAEPIRLAAHAATQLPGLAMFPNPAAHQVTISLPALSGTTTVGLTLTDAVGRVVRTATCPLPATGLRYALPLTGLAPGPYIVRLQAGDQQTAQVLAVE</sequence>